<keyword evidence="7 9" id="KW-0456">Lyase</keyword>
<evidence type="ECO:0000313" key="12">
    <source>
        <dbReference type="Proteomes" id="UP000095558"/>
    </source>
</evidence>
<dbReference type="SUPFAM" id="SSF51366">
    <property type="entry name" value="Ribulose-phoshate binding barrel"/>
    <property type="match status" value="1"/>
</dbReference>
<dbReference type="PANTHER" id="PTHR43406">
    <property type="entry name" value="TRYPTOPHAN SYNTHASE, ALPHA CHAIN"/>
    <property type="match status" value="1"/>
</dbReference>
<keyword evidence="5 9" id="KW-0822">Tryptophan biosynthesis</keyword>
<dbReference type="GO" id="GO:0004834">
    <property type="term" value="F:tryptophan synthase activity"/>
    <property type="evidence" value="ECO:0007669"/>
    <property type="project" value="UniProtKB-UniRule"/>
</dbReference>
<protein>
    <recommendedName>
        <fullName evidence="9">Tryptophan synthase alpha chain</fullName>
        <ecNumber evidence="9">4.2.1.20</ecNumber>
    </recommendedName>
</protein>
<keyword evidence="4 9" id="KW-0028">Amino-acid biosynthesis</keyword>
<dbReference type="FunFam" id="3.20.20.70:FF:000037">
    <property type="entry name" value="Tryptophan synthase alpha chain"/>
    <property type="match status" value="1"/>
</dbReference>
<dbReference type="HAMAP" id="MF_00131">
    <property type="entry name" value="Trp_synth_alpha"/>
    <property type="match status" value="1"/>
</dbReference>
<comment type="similarity">
    <text evidence="9 10">Belongs to the TrpA family.</text>
</comment>
<dbReference type="EC" id="4.2.1.20" evidence="9"/>
<dbReference type="RefSeq" id="WP_042395456.1">
    <property type="nucleotide sequence ID" value="NZ_CYYT01000053.1"/>
</dbReference>
<evidence type="ECO:0000256" key="7">
    <source>
        <dbReference type="ARBA" id="ARBA00023239"/>
    </source>
</evidence>
<dbReference type="UniPathway" id="UPA00035">
    <property type="reaction ID" value="UER00044"/>
</dbReference>
<evidence type="ECO:0000256" key="9">
    <source>
        <dbReference type="HAMAP-Rule" id="MF_00131"/>
    </source>
</evidence>
<feature type="active site" description="Proton acceptor" evidence="9">
    <location>
        <position position="44"/>
    </location>
</feature>
<comment type="function">
    <text evidence="1 9">The alpha subunit is responsible for the aldol cleavage of indoleglycerol phosphate to indole and glyceraldehyde 3-phosphate.</text>
</comment>
<dbReference type="GeneID" id="83010957"/>
<dbReference type="CDD" id="cd04724">
    <property type="entry name" value="Tryptophan_synthase_alpha"/>
    <property type="match status" value="1"/>
</dbReference>
<gene>
    <name evidence="9 11" type="primary">trpA</name>
    <name evidence="11" type="ORF">ERS852470_01913</name>
</gene>
<evidence type="ECO:0000256" key="1">
    <source>
        <dbReference type="ARBA" id="ARBA00003365"/>
    </source>
</evidence>
<evidence type="ECO:0000256" key="4">
    <source>
        <dbReference type="ARBA" id="ARBA00022605"/>
    </source>
</evidence>
<dbReference type="InterPro" id="IPR013785">
    <property type="entry name" value="Aldolase_TIM"/>
</dbReference>
<evidence type="ECO:0000256" key="5">
    <source>
        <dbReference type="ARBA" id="ARBA00022822"/>
    </source>
</evidence>
<dbReference type="AlphaFoldDB" id="A0A174DWR3"/>
<dbReference type="NCBIfam" id="TIGR00262">
    <property type="entry name" value="trpA"/>
    <property type="match status" value="1"/>
</dbReference>
<sequence>MSKIYKAFESKKAFIGFLTAGDPGADKTVEYILEMERAGADLIEIGIPFSDPTAEGIVIQEANIRALKGGMTTSGVFEIVKKVREKSNIPLVFLTYINPVYKYGYEKFFEECKEVGIDGIIIPDVPYEEKHEIEDIANKFDVDIISLIAPTSENRIKKIASEAKGFIYVVSSMGVTGVRNEIKTDISSIVKSIKEVTDIPCAIGFGINNSKQARQMAEVADGVIVGSAIVKIIAKYGDNAHDELFNYVKEMKDAIK</sequence>
<proteinExistence type="inferred from homology"/>
<accession>A0A174DWR3</accession>
<evidence type="ECO:0000256" key="6">
    <source>
        <dbReference type="ARBA" id="ARBA00023141"/>
    </source>
</evidence>
<dbReference type="EMBL" id="CYZV01000019">
    <property type="protein sequence ID" value="CUO28709.1"/>
    <property type="molecule type" value="Genomic_DNA"/>
</dbReference>
<keyword evidence="6 9" id="KW-0057">Aromatic amino acid biosynthesis</keyword>
<comment type="pathway">
    <text evidence="2 9">Amino-acid biosynthesis; L-tryptophan biosynthesis; L-tryptophan from chorismate: step 5/5.</text>
</comment>
<dbReference type="Gene3D" id="3.20.20.70">
    <property type="entry name" value="Aldolase class I"/>
    <property type="match status" value="1"/>
</dbReference>
<dbReference type="Pfam" id="PF00290">
    <property type="entry name" value="Trp_syntA"/>
    <property type="match status" value="1"/>
</dbReference>
<comment type="catalytic activity">
    <reaction evidence="8 9">
        <text>(1S,2R)-1-C-(indol-3-yl)glycerol 3-phosphate + L-serine = D-glyceraldehyde 3-phosphate + L-tryptophan + H2O</text>
        <dbReference type="Rhea" id="RHEA:10532"/>
        <dbReference type="ChEBI" id="CHEBI:15377"/>
        <dbReference type="ChEBI" id="CHEBI:33384"/>
        <dbReference type="ChEBI" id="CHEBI:57912"/>
        <dbReference type="ChEBI" id="CHEBI:58866"/>
        <dbReference type="ChEBI" id="CHEBI:59776"/>
        <dbReference type="EC" id="4.2.1.20"/>
    </reaction>
</comment>
<evidence type="ECO:0000256" key="10">
    <source>
        <dbReference type="RuleBase" id="RU003662"/>
    </source>
</evidence>
<evidence type="ECO:0000256" key="3">
    <source>
        <dbReference type="ARBA" id="ARBA00011270"/>
    </source>
</evidence>
<dbReference type="Proteomes" id="UP000095558">
    <property type="component" value="Unassembled WGS sequence"/>
</dbReference>
<name>A0A174DWR3_9CLOT</name>
<dbReference type="GO" id="GO:0005829">
    <property type="term" value="C:cytosol"/>
    <property type="evidence" value="ECO:0007669"/>
    <property type="project" value="TreeGrafter"/>
</dbReference>
<feature type="active site" description="Proton acceptor" evidence="9">
    <location>
        <position position="55"/>
    </location>
</feature>
<dbReference type="PANTHER" id="PTHR43406:SF1">
    <property type="entry name" value="TRYPTOPHAN SYNTHASE ALPHA CHAIN, CHLOROPLASTIC"/>
    <property type="match status" value="1"/>
</dbReference>
<reference evidence="11 12" key="1">
    <citation type="submission" date="2015-09" db="EMBL/GenBank/DDBJ databases">
        <authorList>
            <consortium name="Pathogen Informatics"/>
        </authorList>
    </citation>
    <scope>NUCLEOTIDE SEQUENCE [LARGE SCALE GENOMIC DNA]</scope>
    <source>
        <strain evidence="11 12">2789STDY5834855</strain>
    </source>
</reference>
<dbReference type="InterPro" id="IPR002028">
    <property type="entry name" value="Trp_synthase_suA"/>
</dbReference>
<organism evidence="11 12">
    <name type="scientific">Clostridium disporicum</name>
    <dbReference type="NCBI Taxonomy" id="84024"/>
    <lineage>
        <taxon>Bacteria</taxon>
        <taxon>Bacillati</taxon>
        <taxon>Bacillota</taxon>
        <taxon>Clostridia</taxon>
        <taxon>Eubacteriales</taxon>
        <taxon>Clostridiaceae</taxon>
        <taxon>Clostridium</taxon>
    </lineage>
</organism>
<dbReference type="OrthoDB" id="9804578at2"/>
<evidence type="ECO:0000256" key="2">
    <source>
        <dbReference type="ARBA" id="ARBA00004733"/>
    </source>
</evidence>
<dbReference type="InterPro" id="IPR011060">
    <property type="entry name" value="RibuloseP-bd_barrel"/>
</dbReference>
<evidence type="ECO:0000313" key="11">
    <source>
        <dbReference type="EMBL" id="CUO28709.1"/>
    </source>
</evidence>
<evidence type="ECO:0000256" key="8">
    <source>
        <dbReference type="ARBA" id="ARBA00049047"/>
    </source>
</evidence>
<comment type="subunit">
    <text evidence="3 9">Tetramer of two alpha and two beta chains.</text>
</comment>